<evidence type="ECO:0000256" key="6">
    <source>
        <dbReference type="ARBA" id="ARBA00022827"/>
    </source>
</evidence>
<reference evidence="12 15" key="1">
    <citation type="submission" date="2015-11" db="EMBL/GenBank/DDBJ databases">
        <authorList>
            <person name="Varghese N."/>
        </authorList>
    </citation>
    <scope>NUCLEOTIDE SEQUENCE [LARGE SCALE GENOMIC DNA]</scope>
    <source>
        <strain evidence="12 15">JGI-8</strain>
    </source>
</reference>
<accession>A0A0P1M4E4</accession>
<dbReference type="Proteomes" id="UP000182200">
    <property type="component" value="Unassembled WGS sequence"/>
</dbReference>
<dbReference type="AlphaFoldDB" id="A0A0P1LFL4"/>
<accession>A0A0P1LR62</accession>
<dbReference type="RefSeq" id="WP_047134601.1">
    <property type="nucleotide sequence ID" value="NZ_CZVI01000008.1"/>
</dbReference>
<evidence type="ECO:0000256" key="11">
    <source>
        <dbReference type="PIRSR" id="PIRSR006268-2"/>
    </source>
</evidence>
<keyword evidence="6 10" id="KW-0274">FAD</keyword>
<evidence type="ECO:0000256" key="2">
    <source>
        <dbReference type="ARBA" id="ARBA00016337"/>
    </source>
</evidence>
<evidence type="ECO:0000256" key="10">
    <source>
        <dbReference type="PIRNR" id="PIRNR006268"/>
    </source>
</evidence>
<sequence>MDKLVKFMLLFFVVEIVLAQGASYYLMGTYAYIELPNENLNYTAYKYLRGIEMKLSDYVDSSDVSKINLNAGKKFVKVSDITIEAIKNAIEISESTNGVFDITVGALTINAKRFKKLSEDSARKLINFRDVVISGDSVMLLKEGMAIDLGGMGKGFAIEKVFDYLRTSSGFISIGGDMKVWGHKRTLAIKDPINGGTLVQMVNSSDVSISTSGNYLRKHIETKDGRIVQVTVAHKNATLADAYATALFAMSKDLRDKFLSENNDVGVLILYDDGSIFVNNKFREFFDVMIFKDGVQHISKTNKDDEK</sequence>
<dbReference type="SUPFAM" id="SSF143631">
    <property type="entry name" value="ApbE-like"/>
    <property type="match status" value="1"/>
</dbReference>
<feature type="binding site" evidence="11">
    <location>
        <position position="151"/>
    </location>
    <ligand>
        <name>Mg(2+)</name>
        <dbReference type="ChEBI" id="CHEBI:18420"/>
    </ligand>
</feature>
<keyword evidence="3 10" id="KW-0285">Flavoprotein</keyword>
<evidence type="ECO:0000313" key="15">
    <source>
        <dbReference type="Proteomes" id="UP000182200"/>
    </source>
</evidence>
<keyword evidence="7 10" id="KW-0460">Magnesium</keyword>
<accession>A0A0S4N836</accession>
<accession>A0A0P1P716</accession>
<comment type="catalytic activity">
    <reaction evidence="9 10">
        <text>L-threonyl-[protein] + FAD = FMN-L-threonyl-[protein] + AMP + H(+)</text>
        <dbReference type="Rhea" id="RHEA:36847"/>
        <dbReference type="Rhea" id="RHEA-COMP:11060"/>
        <dbReference type="Rhea" id="RHEA-COMP:11061"/>
        <dbReference type="ChEBI" id="CHEBI:15378"/>
        <dbReference type="ChEBI" id="CHEBI:30013"/>
        <dbReference type="ChEBI" id="CHEBI:57692"/>
        <dbReference type="ChEBI" id="CHEBI:74257"/>
        <dbReference type="ChEBI" id="CHEBI:456215"/>
        <dbReference type="EC" id="2.7.1.180"/>
    </reaction>
</comment>
<evidence type="ECO:0000256" key="7">
    <source>
        <dbReference type="ARBA" id="ARBA00022842"/>
    </source>
</evidence>
<dbReference type="InterPro" id="IPR003374">
    <property type="entry name" value="ApbE-like_sf"/>
</dbReference>
<feature type="binding site" evidence="11">
    <location>
        <position position="245"/>
    </location>
    <ligand>
        <name>Mg(2+)</name>
        <dbReference type="ChEBI" id="CHEBI:18420"/>
    </ligand>
</feature>
<organism evidence="13 14">
    <name type="scientific">Candidatus Kryptonium thompsonii</name>
    <dbReference type="NCBI Taxonomy" id="1633631"/>
    <lineage>
        <taxon>Bacteria</taxon>
        <taxon>Pseudomonadati</taxon>
        <taxon>Candidatus Kryptoniota</taxon>
        <taxon>Candidatus Kryptonium</taxon>
    </lineage>
</organism>
<dbReference type="Pfam" id="PF02424">
    <property type="entry name" value="ApbE"/>
    <property type="match status" value="1"/>
</dbReference>
<accession>A0A0P1NUS7</accession>
<evidence type="ECO:0000256" key="3">
    <source>
        <dbReference type="ARBA" id="ARBA00022630"/>
    </source>
</evidence>
<feature type="binding site" evidence="11">
    <location>
        <position position="241"/>
    </location>
    <ligand>
        <name>Mg(2+)</name>
        <dbReference type="ChEBI" id="CHEBI:18420"/>
    </ligand>
</feature>
<keyword evidence="15" id="KW-1185">Reference proteome</keyword>
<dbReference type="PIRSF" id="PIRSF006268">
    <property type="entry name" value="ApbE"/>
    <property type="match status" value="1"/>
</dbReference>
<name>A0A0P1LFL4_9BACT</name>
<dbReference type="STRING" id="1633631.GCA_001442925_01776"/>
<keyword evidence="4 10" id="KW-0808">Transferase</keyword>
<protein>
    <recommendedName>
        <fullName evidence="2 10">FAD:protein FMN transferase</fullName>
        <ecNumber evidence="1 10">2.7.1.180</ecNumber>
    </recommendedName>
    <alternativeName>
        <fullName evidence="8 10">Flavin transferase</fullName>
    </alternativeName>
</protein>
<evidence type="ECO:0000256" key="5">
    <source>
        <dbReference type="ARBA" id="ARBA00022723"/>
    </source>
</evidence>
<dbReference type="GO" id="GO:0046872">
    <property type="term" value="F:metal ion binding"/>
    <property type="evidence" value="ECO:0007669"/>
    <property type="project" value="UniProtKB-UniRule"/>
</dbReference>
<keyword evidence="5 10" id="KW-0479">Metal-binding</keyword>
<proteinExistence type="inferred from homology"/>
<dbReference type="Proteomes" id="UP000182011">
    <property type="component" value="Unassembled WGS sequence"/>
</dbReference>
<dbReference type="EMBL" id="FAOP01000006">
    <property type="protein sequence ID" value="CUU07306.1"/>
    <property type="molecule type" value="Genomic_DNA"/>
</dbReference>
<dbReference type="PANTHER" id="PTHR30040">
    <property type="entry name" value="THIAMINE BIOSYNTHESIS LIPOPROTEIN APBE"/>
    <property type="match status" value="1"/>
</dbReference>
<keyword evidence="13" id="KW-0449">Lipoprotein</keyword>
<dbReference type="GO" id="GO:0016740">
    <property type="term" value="F:transferase activity"/>
    <property type="evidence" value="ECO:0007669"/>
    <property type="project" value="UniProtKB-UniRule"/>
</dbReference>
<accession>A0A0P1LFL4</accession>
<dbReference type="Gene3D" id="3.10.520.10">
    <property type="entry name" value="ApbE-like domains"/>
    <property type="match status" value="1"/>
</dbReference>
<comment type="similarity">
    <text evidence="10">Belongs to the ApbE family.</text>
</comment>
<dbReference type="EC" id="2.7.1.180" evidence="1 10"/>
<accession>A0A0P1LSQ0</accession>
<accession>A0A0P1P2L9</accession>
<evidence type="ECO:0000256" key="1">
    <source>
        <dbReference type="ARBA" id="ARBA00011955"/>
    </source>
</evidence>
<comment type="cofactor">
    <cofactor evidence="11">
        <name>Mg(2+)</name>
        <dbReference type="ChEBI" id="CHEBI:18420"/>
    </cofactor>
    <cofactor evidence="11">
        <name>Mn(2+)</name>
        <dbReference type="ChEBI" id="CHEBI:29035"/>
    </cofactor>
    <text evidence="11">Magnesium. Can also use manganese.</text>
</comment>
<evidence type="ECO:0000313" key="13">
    <source>
        <dbReference type="EMBL" id="CUU07306.1"/>
    </source>
</evidence>
<evidence type="ECO:0000313" key="14">
    <source>
        <dbReference type="Proteomes" id="UP000182011"/>
    </source>
</evidence>
<evidence type="ECO:0000256" key="9">
    <source>
        <dbReference type="ARBA" id="ARBA00048540"/>
    </source>
</evidence>
<gene>
    <name evidence="13" type="ORF">JGI4_01781</name>
    <name evidence="12" type="ORF">JGI8_00813</name>
</gene>
<evidence type="ECO:0000256" key="8">
    <source>
        <dbReference type="ARBA" id="ARBA00031306"/>
    </source>
</evidence>
<dbReference type="EMBL" id="CZVI01000008">
    <property type="protein sequence ID" value="CUS84576.1"/>
    <property type="molecule type" value="Genomic_DNA"/>
</dbReference>
<dbReference type="InterPro" id="IPR024932">
    <property type="entry name" value="ApbE"/>
</dbReference>
<dbReference type="PANTHER" id="PTHR30040:SF2">
    <property type="entry name" value="FAD:PROTEIN FMN TRANSFERASE"/>
    <property type="match status" value="1"/>
</dbReference>
<evidence type="ECO:0000256" key="4">
    <source>
        <dbReference type="ARBA" id="ARBA00022679"/>
    </source>
</evidence>
<reference evidence="13 14" key="2">
    <citation type="submission" date="2015-11" db="EMBL/GenBank/DDBJ databases">
        <authorList>
            <person name="Zhang Y."/>
            <person name="Guo Z."/>
        </authorList>
    </citation>
    <scope>NUCLEOTIDE SEQUENCE [LARGE SCALE GENOMIC DNA]</scope>
    <source>
        <strain evidence="13">JGI-4</strain>
    </source>
</reference>
<evidence type="ECO:0000313" key="12">
    <source>
        <dbReference type="EMBL" id="CUS84576.1"/>
    </source>
</evidence>
<accession>A0A0P1M8V6</accession>